<dbReference type="InterPro" id="IPR005471">
    <property type="entry name" value="Tscrpt_reg_IclR_N"/>
</dbReference>
<keyword evidence="3" id="KW-0804">Transcription</keyword>
<evidence type="ECO:0000256" key="2">
    <source>
        <dbReference type="ARBA" id="ARBA00023125"/>
    </source>
</evidence>
<dbReference type="Pfam" id="PF01614">
    <property type="entry name" value="IclR_C"/>
    <property type="match status" value="1"/>
</dbReference>
<evidence type="ECO:0000256" key="3">
    <source>
        <dbReference type="ARBA" id="ARBA00023163"/>
    </source>
</evidence>
<gene>
    <name evidence="6" type="primary">pcaR_1</name>
    <name evidence="6" type="ORF">NTH_01395</name>
</gene>
<dbReference type="InterPro" id="IPR029016">
    <property type="entry name" value="GAF-like_dom_sf"/>
</dbReference>
<dbReference type="PANTHER" id="PTHR30136">
    <property type="entry name" value="HELIX-TURN-HELIX TRANSCRIPTIONAL REGULATOR, ICLR FAMILY"/>
    <property type="match status" value="1"/>
</dbReference>
<dbReference type="InterPro" id="IPR050707">
    <property type="entry name" value="HTH_MetabolicPath_Reg"/>
</dbReference>
<feature type="domain" description="IclR-ED" evidence="5">
    <location>
        <begin position="80"/>
        <end position="264"/>
    </location>
</feature>
<dbReference type="InterPro" id="IPR036390">
    <property type="entry name" value="WH_DNA-bd_sf"/>
</dbReference>
<accession>A0ABY5MIQ9</accession>
<reference evidence="6 7" key="1">
    <citation type="submission" date="2018-07" db="EMBL/GenBank/DDBJ databases">
        <title>Genome sequence of Nitratireductor thuwali#1536.</title>
        <authorList>
            <person name="Michoud G."/>
            <person name="Merlino G."/>
            <person name="Sefrji F.O."/>
            <person name="Daffonchio D."/>
        </authorList>
    </citation>
    <scope>NUCLEOTIDE SEQUENCE [LARGE SCALE GENOMIC DNA]</scope>
    <source>
        <strain evidence="7">Nit1536</strain>
    </source>
</reference>
<proteinExistence type="predicted"/>
<organism evidence="6 7">
    <name type="scientific">Nitratireductor thuwali</name>
    <dbReference type="NCBI Taxonomy" id="2267699"/>
    <lineage>
        <taxon>Bacteria</taxon>
        <taxon>Pseudomonadati</taxon>
        <taxon>Pseudomonadota</taxon>
        <taxon>Alphaproteobacteria</taxon>
        <taxon>Hyphomicrobiales</taxon>
        <taxon>Phyllobacteriaceae</taxon>
        <taxon>Nitratireductor</taxon>
    </lineage>
</organism>
<evidence type="ECO:0000313" key="6">
    <source>
        <dbReference type="EMBL" id="UUP16945.1"/>
    </source>
</evidence>
<keyword evidence="7" id="KW-1185">Reference proteome</keyword>
<dbReference type="InterPro" id="IPR012794">
    <property type="entry name" value="PcaR_PcaU"/>
</dbReference>
<name>A0ABY5MIQ9_9HYPH</name>
<dbReference type="InterPro" id="IPR014757">
    <property type="entry name" value="Tscrpt_reg_IclR_C"/>
</dbReference>
<dbReference type="RefSeq" id="WP_265518610.1">
    <property type="nucleotide sequence ID" value="NZ_CP030941.1"/>
</dbReference>
<dbReference type="Gene3D" id="3.30.450.40">
    <property type="match status" value="1"/>
</dbReference>
<sequence>MAGSRLTMQEDVAVQRDHVGSLAKGLAVVEILSRAPGGLRLTEVAELAGLTRAGARRLLLTLVAEGYAEQRERRFVLSAKLLSVARSYIGEASVWSYATPILRGVSEALGESCSAAVLDGEDVVYVARAAGRRIVSVQLAVGARLPAYCTSMGRVLLSGLDAAELAGFLEKASIGTNTPNTVTDRQALAGLVAEAGRAGYAIVDQELEIGLRSIAVPVRDRAGRICAAVNVSTQAARFSCDEMHGTILPLLKQAAALIEDFLALQ</sequence>
<evidence type="ECO:0000256" key="1">
    <source>
        <dbReference type="ARBA" id="ARBA00023015"/>
    </source>
</evidence>
<dbReference type="SUPFAM" id="SSF55781">
    <property type="entry name" value="GAF domain-like"/>
    <property type="match status" value="1"/>
</dbReference>
<dbReference type="Pfam" id="PF09339">
    <property type="entry name" value="HTH_IclR"/>
    <property type="match status" value="1"/>
</dbReference>
<feature type="domain" description="HTH iclR-type" evidence="4">
    <location>
        <begin position="19"/>
        <end position="79"/>
    </location>
</feature>
<dbReference type="Proteomes" id="UP001342418">
    <property type="component" value="Chromosome"/>
</dbReference>
<dbReference type="SUPFAM" id="SSF46785">
    <property type="entry name" value="Winged helix' DNA-binding domain"/>
    <property type="match status" value="1"/>
</dbReference>
<dbReference type="EMBL" id="CP030941">
    <property type="protein sequence ID" value="UUP16945.1"/>
    <property type="molecule type" value="Genomic_DNA"/>
</dbReference>
<dbReference type="PROSITE" id="PS51077">
    <property type="entry name" value="HTH_ICLR"/>
    <property type="match status" value="1"/>
</dbReference>
<protein>
    <submittedName>
        <fullName evidence="6">Pca regulon regulatory protein</fullName>
    </submittedName>
</protein>
<dbReference type="NCBIfam" id="TIGR02431">
    <property type="entry name" value="pcaR_pcaU"/>
    <property type="match status" value="1"/>
</dbReference>
<dbReference type="PANTHER" id="PTHR30136:SF34">
    <property type="entry name" value="TRANSCRIPTIONAL REGULATOR"/>
    <property type="match status" value="1"/>
</dbReference>
<dbReference type="PROSITE" id="PS51078">
    <property type="entry name" value="ICLR_ED"/>
    <property type="match status" value="1"/>
</dbReference>
<dbReference type="SMART" id="SM00346">
    <property type="entry name" value="HTH_ICLR"/>
    <property type="match status" value="1"/>
</dbReference>
<keyword evidence="1" id="KW-0805">Transcription regulation</keyword>
<evidence type="ECO:0000259" key="5">
    <source>
        <dbReference type="PROSITE" id="PS51078"/>
    </source>
</evidence>
<evidence type="ECO:0000313" key="7">
    <source>
        <dbReference type="Proteomes" id="UP001342418"/>
    </source>
</evidence>
<dbReference type="Gene3D" id="1.10.10.10">
    <property type="entry name" value="Winged helix-like DNA-binding domain superfamily/Winged helix DNA-binding domain"/>
    <property type="match status" value="1"/>
</dbReference>
<keyword evidence="2" id="KW-0238">DNA-binding</keyword>
<dbReference type="InterPro" id="IPR036388">
    <property type="entry name" value="WH-like_DNA-bd_sf"/>
</dbReference>
<evidence type="ECO:0000259" key="4">
    <source>
        <dbReference type="PROSITE" id="PS51077"/>
    </source>
</evidence>